<proteinExistence type="predicted"/>
<dbReference type="PANTHER" id="PTHR34472:SF1">
    <property type="entry name" value="SULFUR CARRIER PROTEIN THIS"/>
    <property type="match status" value="1"/>
</dbReference>
<evidence type="ECO:0000313" key="1">
    <source>
        <dbReference type="EMBL" id="SKC03788.1"/>
    </source>
</evidence>
<dbReference type="SUPFAM" id="SSF54285">
    <property type="entry name" value="MoaD/ThiS"/>
    <property type="match status" value="1"/>
</dbReference>
<dbReference type="OrthoDB" id="1525151at2"/>
<dbReference type="EMBL" id="FUYZ01000010">
    <property type="protein sequence ID" value="SKC03788.1"/>
    <property type="molecule type" value="Genomic_DNA"/>
</dbReference>
<accession>A0A1T5G5W0</accession>
<dbReference type="Gene3D" id="3.10.20.30">
    <property type="match status" value="1"/>
</dbReference>
<dbReference type="PANTHER" id="PTHR34472">
    <property type="entry name" value="SULFUR CARRIER PROTEIN THIS"/>
    <property type="match status" value="1"/>
</dbReference>
<name>A0A1T5G5W0_9FLAO</name>
<protein>
    <submittedName>
        <fullName evidence="1">Sulfur carrier protein</fullName>
    </submittedName>
</protein>
<evidence type="ECO:0000313" key="2">
    <source>
        <dbReference type="Proteomes" id="UP000191112"/>
    </source>
</evidence>
<gene>
    <name evidence="1" type="ORF">SAMN05660477_02564</name>
</gene>
<dbReference type="Pfam" id="PF02597">
    <property type="entry name" value="ThiS"/>
    <property type="match status" value="1"/>
</dbReference>
<dbReference type="InterPro" id="IPR012675">
    <property type="entry name" value="Beta-grasp_dom_sf"/>
</dbReference>
<dbReference type="CDD" id="cd00565">
    <property type="entry name" value="Ubl_ThiS"/>
    <property type="match status" value="1"/>
</dbReference>
<dbReference type="RefSeq" id="WP_079667757.1">
    <property type="nucleotide sequence ID" value="NZ_FUYZ01000010.1"/>
</dbReference>
<dbReference type="Proteomes" id="UP000191112">
    <property type="component" value="Unassembled WGS sequence"/>
</dbReference>
<dbReference type="InterPro" id="IPR016155">
    <property type="entry name" value="Mopterin_synth/thiamin_S_b"/>
</dbReference>
<dbReference type="AlphaFoldDB" id="A0A1T5G5W0"/>
<dbReference type="STRING" id="619805.SAMN05660477_02564"/>
<dbReference type="InterPro" id="IPR010035">
    <property type="entry name" value="Thi_S"/>
</dbReference>
<dbReference type="InterPro" id="IPR003749">
    <property type="entry name" value="ThiS/MoaD-like"/>
</dbReference>
<reference evidence="1 2" key="1">
    <citation type="submission" date="2017-02" db="EMBL/GenBank/DDBJ databases">
        <authorList>
            <person name="Peterson S.W."/>
        </authorList>
    </citation>
    <scope>NUCLEOTIDE SEQUENCE [LARGE SCALE GENOMIC DNA]</scope>
    <source>
        <strain evidence="1 2">DSM 22323</strain>
    </source>
</reference>
<sequence length="68" mass="7463">MELIINHKSTFFEVSNLSLEALVMQHCQGKTSGLAVAVNQKVVPKSFWSQTMLQNKDSILLITATQGG</sequence>
<keyword evidence="2" id="KW-1185">Reference proteome</keyword>
<dbReference type="NCBIfam" id="TIGR01683">
    <property type="entry name" value="thiS"/>
    <property type="match status" value="1"/>
</dbReference>
<organism evidence="1 2">
    <name type="scientific">Soonwooa buanensis</name>
    <dbReference type="NCBI Taxonomy" id="619805"/>
    <lineage>
        <taxon>Bacteria</taxon>
        <taxon>Pseudomonadati</taxon>
        <taxon>Bacteroidota</taxon>
        <taxon>Flavobacteriia</taxon>
        <taxon>Flavobacteriales</taxon>
        <taxon>Weeksellaceae</taxon>
        <taxon>Chryseobacterium group</taxon>
        <taxon>Soonwooa</taxon>
    </lineage>
</organism>